<reference evidence="5 6" key="1">
    <citation type="submission" date="2016-09" db="EMBL/GenBank/DDBJ databases">
        <title>Metabolic pathway, cell adaptation mechanisms and a novel monoxygenase revealed through proteogenomic-transcription analysis of a Sphingomonas haloaromaticamans strain degrading the fungicide ortho-phenylphenol.</title>
        <authorList>
            <person name="Perruchon C."/>
            <person name="Papadopoulou E.S."/>
            <person name="Rousidou C."/>
            <person name="Vasileiadis S."/>
            <person name="Tanou G."/>
            <person name="Amoutzias G."/>
            <person name="Molassiotis A."/>
            <person name="Karpouzas D.G."/>
        </authorList>
    </citation>
    <scope>NUCLEOTIDE SEQUENCE [LARGE SCALE GENOMIC DNA]</scope>
    <source>
        <strain evidence="5 6">P3</strain>
    </source>
</reference>
<dbReference type="GO" id="GO:0052816">
    <property type="term" value="F:long-chain fatty acyl-CoA hydrolase activity"/>
    <property type="evidence" value="ECO:0007669"/>
    <property type="project" value="TreeGrafter"/>
</dbReference>
<dbReference type="InterPro" id="IPR033120">
    <property type="entry name" value="HOTDOG_ACOT"/>
</dbReference>
<dbReference type="OrthoDB" id="9801856at2"/>
<evidence type="ECO:0000313" key="5">
    <source>
        <dbReference type="EMBL" id="OHT21999.1"/>
    </source>
</evidence>
<dbReference type="GO" id="GO:0005829">
    <property type="term" value="C:cytosol"/>
    <property type="evidence" value="ECO:0007669"/>
    <property type="project" value="TreeGrafter"/>
</dbReference>
<dbReference type="EC" id="3.1.2.-" evidence="5"/>
<evidence type="ECO:0000313" key="6">
    <source>
        <dbReference type="Proteomes" id="UP000179467"/>
    </source>
</evidence>
<dbReference type="GO" id="GO:0006637">
    <property type="term" value="P:acyl-CoA metabolic process"/>
    <property type="evidence" value="ECO:0007669"/>
    <property type="project" value="TreeGrafter"/>
</dbReference>
<dbReference type="PANTHER" id="PTHR11049">
    <property type="entry name" value="ACYL COENZYME A THIOESTER HYDROLASE"/>
    <property type="match status" value="1"/>
</dbReference>
<evidence type="ECO:0000256" key="2">
    <source>
        <dbReference type="ARBA" id="ARBA00022801"/>
    </source>
</evidence>
<feature type="domain" description="HotDog ACOT-type" evidence="4">
    <location>
        <begin position="9"/>
        <end position="121"/>
    </location>
</feature>
<dbReference type="SUPFAM" id="SSF54637">
    <property type="entry name" value="Thioesterase/thiol ester dehydrase-isomerase"/>
    <property type="match status" value="1"/>
</dbReference>
<dbReference type="Gene3D" id="3.10.129.10">
    <property type="entry name" value="Hotdog Thioesterase"/>
    <property type="match status" value="1"/>
</dbReference>
<dbReference type="PROSITE" id="PS51770">
    <property type="entry name" value="HOTDOG_ACOT"/>
    <property type="match status" value="1"/>
</dbReference>
<evidence type="ECO:0000259" key="4">
    <source>
        <dbReference type="PROSITE" id="PS51770"/>
    </source>
</evidence>
<dbReference type="InterPro" id="IPR029069">
    <property type="entry name" value="HotDog_dom_sf"/>
</dbReference>
<dbReference type="AlphaFoldDB" id="A0A1S1HI77"/>
<keyword evidence="2 3" id="KW-0378">Hydrolase</keyword>
<protein>
    <submittedName>
        <fullName evidence="5">Putative acyl-CoA thioester hydrolase</fullName>
        <ecNumber evidence="5">3.1.2.-</ecNumber>
    </submittedName>
</protein>
<dbReference type="CDD" id="cd03442">
    <property type="entry name" value="BFIT_BACH"/>
    <property type="match status" value="1"/>
</dbReference>
<dbReference type="Pfam" id="PF03061">
    <property type="entry name" value="4HBT"/>
    <property type="match status" value="1"/>
</dbReference>
<dbReference type="InterPro" id="IPR040170">
    <property type="entry name" value="Cytosol_ACT"/>
</dbReference>
<comment type="similarity">
    <text evidence="1">Belongs to the acyl coenzyme A hydrolase family.</text>
</comment>
<accession>A0A1S1HI77</accession>
<dbReference type="GO" id="GO:0009062">
    <property type="term" value="P:fatty acid catabolic process"/>
    <property type="evidence" value="ECO:0007669"/>
    <property type="project" value="TreeGrafter"/>
</dbReference>
<organism evidence="5 6">
    <name type="scientific">Edaphosphingomonas haloaromaticamans</name>
    <dbReference type="NCBI Taxonomy" id="653954"/>
    <lineage>
        <taxon>Bacteria</taxon>
        <taxon>Pseudomonadati</taxon>
        <taxon>Pseudomonadota</taxon>
        <taxon>Alphaproteobacteria</taxon>
        <taxon>Sphingomonadales</taxon>
        <taxon>Rhizorhabdaceae</taxon>
        <taxon>Edaphosphingomonas</taxon>
    </lineage>
</organism>
<proteinExistence type="inferred from homology"/>
<keyword evidence="6" id="KW-1185">Reference proteome</keyword>
<name>A0A1S1HI77_9SPHN</name>
<dbReference type="PANTHER" id="PTHR11049:SF5">
    <property type="entry name" value="ACYL-COA THIOESTER HYDROLASE YCIA"/>
    <property type="match status" value="1"/>
</dbReference>
<evidence type="ECO:0000256" key="3">
    <source>
        <dbReference type="PROSITE-ProRule" id="PRU01106"/>
    </source>
</evidence>
<dbReference type="EMBL" id="MIPT01000001">
    <property type="protein sequence ID" value="OHT21999.1"/>
    <property type="molecule type" value="Genomic_DNA"/>
</dbReference>
<comment type="caution">
    <text evidence="5">The sequence shown here is derived from an EMBL/GenBank/DDBJ whole genome shotgun (WGS) entry which is preliminary data.</text>
</comment>
<gene>
    <name evidence="5" type="ORF">BHE75_04014</name>
</gene>
<evidence type="ECO:0000256" key="1">
    <source>
        <dbReference type="ARBA" id="ARBA00010458"/>
    </source>
</evidence>
<dbReference type="Proteomes" id="UP000179467">
    <property type="component" value="Unassembled WGS sequence"/>
</dbReference>
<dbReference type="InterPro" id="IPR006683">
    <property type="entry name" value="Thioestr_dom"/>
</dbReference>
<sequence length="137" mass="14859">MSRDDDIPPSGEPAIRVIAMPADTNPYGDIFGGWLMSMMDSAAGSVASRYSHGRAVTIAVEGMTFHRPVVVGDEVSVYASLVGVGRTSMKIEVQAWRRARHDDRSYQVTHATFTFVAIGEDRQPRRVPPLPADGAAN</sequence>